<dbReference type="GO" id="GO:0005789">
    <property type="term" value="C:endoplasmic reticulum membrane"/>
    <property type="evidence" value="ECO:0007669"/>
    <property type="project" value="UniProtKB-SubCell"/>
</dbReference>
<keyword evidence="5 7" id="KW-1133">Transmembrane helix</keyword>
<proteinExistence type="inferred from homology"/>
<dbReference type="EMBL" id="JABFOF010000001">
    <property type="protein sequence ID" value="KAG2409618.1"/>
    <property type="molecule type" value="Genomic_DNA"/>
</dbReference>
<dbReference type="PANTHER" id="PTHR15601:SF23">
    <property type="entry name" value="STRESS ASSOCIATED ENDOPLASMIC RETICULUM PROTEIN"/>
    <property type="match status" value="1"/>
</dbReference>
<feature type="transmembrane region" description="Helical" evidence="7">
    <location>
        <begin position="64"/>
        <end position="82"/>
    </location>
</feature>
<evidence type="ECO:0000256" key="6">
    <source>
        <dbReference type="ARBA" id="ARBA00023136"/>
    </source>
</evidence>
<evidence type="ECO:0000313" key="9">
    <source>
        <dbReference type="Proteomes" id="UP000743370"/>
    </source>
</evidence>
<keyword evidence="6 7" id="KW-0472">Membrane</keyword>
<reference evidence="8 9" key="1">
    <citation type="submission" date="2020-05" db="EMBL/GenBank/DDBJ databases">
        <title>Vigna angularis (adzuki bean) Var. LongXiaoDou No. 4 denovo assembly.</title>
        <authorList>
            <person name="Xiang H."/>
        </authorList>
    </citation>
    <scope>NUCLEOTIDE SEQUENCE [LARGE SCALE GENOMIC DNA]</scope>
    <source>
        <tissue evidence="8">Leaf</tissue>
    </source>
</reference>
<organism evidence="8 9">
    <name type="scientific">Phaseolus angularis</name>
    <name type="common">Azuki bean</name>
    <name type="synonym">Vigna angularis</name>
    <dbReference type="NCBI Taxonomy" id="3914"/>
    <lineage>
        <taxon>Eukaryota</taxon>
        <taxon>Viridiplantae</taxon>
        <taxon>Streptophyta</taxon>
        <taxon>Embryophyta</taxon>
        <taxon>Tracheophyta</taxon>
        <taxon>Spermatophyta</taxon>
        <taxon>Magnoliopsida</taxon>
        <taxon>eudicotyledons</taxon>
        <taxon>Gunneridae</taxon>
        <taxon>Pentapetalae</taxon>
        <taxon>rosids</taxon>
        <taxon>fabids</taxon>
        <taxon>Fabales</taxon>
        <taxon>Fabaceae</taxon>
        <taxon>Papilionoideae</taxon>
        <taxon>50 kb inversion clade</taxon>
        <taxon>NPAAA clade</taxon>
        <taxon>indigoferoid/millettioid clade</taxon>
        <taxon>Phaseoleae</taxon>
        <taxon>Vigna</taxon>
    </lineage>
</organism>
<dbReference type="GO" id="GO:0030968">
    <property type="term" value="P:endoplasmic reticulum unfolded protein response"/>
    <property type="evidence" value="ECO:0007669"/>
    <property type="project" value="TreeGrafter"/>
</dbReference>
<sequence length="141" mass="16275">MLLDLIWCHPNPNPIVSYLVLCYAMQLTTSRRFADRKVEKFEKNITKRGFVPDTTSKKGKDYPVGPLLLGFFVFVVIGSLRASRSLGLSSLPDYQNSNKWRHGLMELCFGLCHLLFLSLVENANTSLHLMYLYKTEFLFMF</sequence>
<evidence type="ECO:0000256" key="5">
    <source>
        <dbReference type="ARBA" id="ARBA00022989"/>
    </source>
</evidence>
<evidence type="ECO:0000256" key="4">
    <source>
        <dbReference type="ARBA" id="ARBA00022824"/>
    </source>
</evidence>
<comment type="subcellular location">
    <subcellularLocation>
        <location evidence="1">Endoplasmic reticulum membrane</location>
        <topology evidence="1">Single-pass membrane protein</topology>
    </subcellularLocation>
</comment>
<protein>
    <submittedName>
        <fullName evidence="8">Uncharacterized protein</fullName>
    </submittedName>
</protein>
<comment type="similarity">
    <text evidence="2">Belongs to the RAMP4 family.</text>
</comment>
<feature type="transmembrane region" description="Helical" evidence="7">
    <location>
        <begin position="15"/>
        <end position="34"/>
    </location>
</feature>
<dbReference type="PANTHER" id="PTHR15601">
    <property type="entry name" value="STRESS ASSOCIATED ENDOPLASMIC RETICULUM PROTEIN SERP1/RAMP4"/>
    <property type="match status" value="1"/>
</dbReference>
<evidence type="ECO:0000256" key="1">
    <source>
        <dbReference type="ARBA" id="ARBA00004389"/>
    </source>
</evidence>
<evidence type="ECO:0000256" key="7">
    <source>
        <dbReference type="SAM" id="Phobius"/>
    </source>
</evidence>
<evidence type="ECO:0000256" key="2">
    <source>
        <dbReference type="ARBA" id="ARBA00005500"/>
    </source>
</evidence>
<accession>A0A8T0LFX3</accession>
<evidence type="ECO:0000313" key="8">
    <source>
        <dbReference type="EMBL" id="KAG2409618.1"/>
    </source>
</evidence>
<feature type="transmembrane region" description="Helical" evidence="7">
    <location>
        <begin position="102"/>
        <end position="120"/>
    </location>
</feature>
<dbReference type="Pfam" id="PF06624">
    <property type="entry name" value="RAMP4"/>
    <property type="match status" value="1"/>
</dbReference>
<name>A0A8T0LFX3_PHAAN</name>
<keyword evidence="4" id="KW-0256">Endoplasmic reticulum</keyword>
<dbReference type="AlphaFoldDB" id="A0A8T0LFX3"/>
<dbReference type="InterPro" id="IPR010580">
    <property type="entry name" value="ER_stress-assoc"/>
</dbReference>
<comment type="caution">
    <text evidence="8">The sequence shown here is derived from an EMBL/GenBank/DDBJ whole genome shotgun (WGS) entry which is preliminary data.</text>
</comment>
<keyword evidence="3 7" id="KW-0812">Transmembrane</keyword>
<evidence type="ECO:0000256" key="3">
    <source>
        <dbReference type="ARBA" id="ARBA00022692"/>
    </source>
</evidence>
<dbReference type="Proteomes" id="UP000743370">
    <property type="component" value="Unassembled WGS sequence"/>
</dbReference>
<gene>
    <name evidence="8" type="ORF">HKW66_Vig0002830</name>
</gene>